<dbReference type="GO" id="GO:0009245">
    <property type="term" value="P:lipid A biosynthetic process"/>
    <property type="evidence" value="ECO:0007669"/>
    <property type="project" value="TreeGrafter"/>
</dbReference>
<dbReference type="Pfam" id="PF00550">
    <property type="entry name" value="PP-binding"/>
    <property type="match status" value="1"/>
</dbReference>
<dbReference type="PANTHER" id="PTHR20863:SF76">
    <property type="entry name" value="CARRIER DOMAIN-CONTAINING PROTEIN"/>
    <property type="match status" value="1"/>
</dbReference>
<reference evidence="11 12" key="1">
    <citation type="submission" date="2016-10" db="EMBL/GenBank/DDBJ databases">
        <authorList>
            <person name="de Groot N.N."/>
        </authorList>
    </citation>
    <scope>NUCLEOTIDE SEQUENCE [LARGE SCALE GENOMIC DNA]</scope>
    <source>
        <strain evidence="11 12">DSM 15827</strain>
    </source>
</reference>
<proteinExistence type="inferred from homology"/>
<keyword evidence="5 7" id="KW-0443">Lipid metabolism</keyword>
<evidence type="ECO:0000313" key="12">
    <source>
        <dbReference type="Proteomes" id="UP000198556"/>
    </source>
</evidence>
<dbReference type="HAMAP" id="MF_01217">
    <property type="entry name" value="Acyl_carrier"/>
    <property type="match status" value="1"/>
</dbReference>
<dbReference type="OrthoDB" id="9804551at2"/>
<dbReference type="NCBIfam" id="NF002151">
    <property type="entry name" value="PRK00982.1-5"/>
    <property type="match status" value="1"/>
</dbReference>
<dbReference type="InterPro" id="IPR009081">
    <property type="entry name" value="PP-bd_ACP"/>
</dbReference>
<evidence type="ECO:0000256" key="3">
    <source>
        <dbReference type="ARBA" id="ARBA00022553"/>
    </source>
</evidence>
<dbReference type="GO" id="GO:0005829">
    <property type="term" value="C:cytosol"/>
    <property type="evidence" value="ECO:0007669"/>
    <property type="project" value="TreeGrafter"/>
</dbReference>
<sequence length="78" mass="8783">MSDTFNKVAEIIAERFGLEQEKVTREMTFQQDLGADSIDIVELVMELEDTFDAQISDDDAEKIATVGDAVDYIENHLV</sequence>
<keyword evidence="6 7" id="KW-0275">Fatty acid biosynthesis</keyword>
<feature type="domain" description="Carrier" evidence="10">
    <location>
        <begin position="2"/>
        <end position="77"/>
    </location>
</feature>
<dbReference type="GO" id="GO:0016020">
    <property type="term" value="C:membrane"/>
    <property type="evidence" value="ECO:0007669"/>
    <property type="project" value="GOC"/>
</dbReference>
<comment type="subcellular location">
    <subcellularLocation>
        <location evidence="7">Cytoplasm</location>
    </subcellularLocation>
</comment>
<organism evidence="11 12">
    <name type="scientific">Granulicatella balaenopterae</name>
    <dbReference type="NCBI Taxonomy" id="137733"/>
    <lineage>
        <taxon>Bacteria</taxon>
        <taxon>Bacillati</taxon>
        <taxon>Bacillota</taxon>
        <taxon>Bacilli</taxon>
        <taxon>Lactobacillales</taxon>
        <taxon>Carnobacteriaceae</taxon>
        <taxon>Granulicatella</taxon>
    </lineage>
</organism>
<dbReference type="InterPro" id="IPR036736">
    <property type="entry name" value="ACP-like_sf"/>
</dbReference>
<protein>
    <recommendedName>
        <fullName evidence="7 8">Acyl carrier protein</fullName>
        <shortName evidence="7">ACP</shortName>
    </recommendedName>
</protein>
<evidence type="ECO:0000256" key="8">
    <source>
        <dbReference type="NCBIfam" id="TIGR00517"/>
    </source>
</evidence>
<evidence type="ECO:0000313" key="11">
    <source>
        <dbReference type="EMBL" id="SER44084.1"/>
    </source>
</evidence>
<dbReference type="InterPro" id="IPR003231">
    <property type="entry name" value="ACP"/>
</dbReference>
<keyword evidence="12" id="KW-1185">Reference proteome</keyword>
<dbReference type="NCBIfam" id="NF002148">
    <property type="entry name" value="PRK00982.1-2"/>
    <property type="match status" value="1"/>
</dbReference>
<evidence type="ECO:0000256" key="4">
    <source>
        <dbReference type="ARBA" id="ARBA00022832"/>
    </source>
</evidence>
<evidence type="ECO:0000256" key="6">
    <source>
        <dbReference type="ARBA" id="ARBA00023160"/>
    </source>
</evidence>
<dbReference type="Proteomes" id="UP000198556">
    <property type="component" value="Unassembled WGS sequence"/>
</dbReference>
<evidence type="ECO:0000259" key="10">
    <source>
        <dbReference type="PROSITE" id="PS50075"/>
    </source>
</evidence>
<keyword evidence="3 7" id="KW-0597">Phosphoprotein</keyword>
<name>A0A1H9P6Y8_9LACT</name>
<dbReference type="PROSITE" id="PS00012">
    <property type="entry name" value="PHOSPHOPANTETHEINE"/>
    <property type="match status" value="1"/>
</dbReference>
<feature type="modified residue" description="O-(pantetheine 4'-phosphoryl)serine" evidence="7">
    <location>
        <position position="37"/>
    </location>
</feature>
<dbReference type="PANTHER" id="PTHR20863">
    <property type="entry name" value="ACYL CARRIER PROTEIN"/>
    <property type="match status" value="1"/>
</dbReference>
<evidence type="ECO:0000256" key="9">
    <source>
        <dbReference type="RuleBase" id="RU003545"/>
    </source>
</evidence>
<dbReference type="NCBIfam" id="TIGR00517">
    <property type="entry name" value="acyl_carrier"/>
    <property type="match status" value="1"/>
</dbReference>
<gene>
    <name evidence="7" type="primary">acpP</name>
    <name evidence="11" type="ORF">SAMN05421767_15115</name>
</gene>
<dbReference type="PROSITE" id="PS50075">
    <property type="entry name" value="CARRIER"/>
    <property type="match status" value="1"/>
</dbReference>
<comment type="similarity">
    <text evidence="7">Belongs to the acyl carrier protein (ACP) family.</text>
</comment>
<keyword evidence="7" id="KW-0963">Cytoplasm</keyword>
<dbReference type="Gene3D" id="1.10.1200.10">
    <property type="entry name" value="ACP-like"/>
    <property type="match status" value="1"/>
</dbReference>
<dbReference type="UniPathway" id="UPA00094"/>
<dbReference type="GO" id="GO:0000035">
    <property type="term" value="F:acyl binding"/>
    <property type="evidence" value="ECO:0007669"/>
    <property type="project" value="TreeGrafter"/>
</dbReference>
<evidence type="ECO:0000256" key="5">
    <source>
        <dbReference type="ARBA" id="ARBA00023098"/>
    </source>
</evidence>
<dbReference type="NCBIfam" id="NF002150">
    <property type="entry name" value="PRK00982.1-4"/>
    <property type="match status" value="1"/>
</dbReference>
<comment type="PTM">
    <text evidence="9">4'-phosphopantetheine is transferred from CoA to a specific serine of apo-ACP by acpS.</text>
</comment>
<dbReference type="GO" id="GO:0000036">
    <property type="term" value="F:acyl carrier activity"/>
    <property type="evidence" value="ECO:0007669"/>
    <property type="project" value="UniProtKB-UniRule"/>
</dbReference>
<dbReference type="EMBL" id="FOGF01000051">
    <property type="protein sequence ID" value="SER44084.1"/>
    <property type="molecule type" value="Genomic_DNA"/>
</dbReference>
<evidence type="ECO:0000256" key="2">
    <source>
        <dbReference type="ARBA" id="ARBA00022516"/>
    </source>
</evidence>
<comment type="function">
    <text evidence="7 9">Carrier of the growing fatty acid chain in fatty acid biosynthesis.</text>
</comment>
<dbReference type="AlphaFoldDB" id="A0A1H9P6Y8"/>
<evidence type="ECO:0000256" key="1">
    <source>
        <dbReference type="ARBA" id="ARBA00022450"/>
    </source>
</evidence>
<evidence type="ECO:0000256" key="7">
    <source>
        <dbReference type="HAMAP-Rule" id="MF_01217"/>
    </source>
</evidence>
<keyword evidence="1 7" id="KW-0596">Phosphopantetheine</keyword>
<accession>A0A1H9P6Y8</accession>
<dbReference type="InterPro" id="IPR006162">
    <property type="entry name" value="Ppantetheine_attach_site"/>
</dbReference>
<comment type="pathway">
    <text evidence="7 9">Lipid metabolism; fatty acid biosynthesis.</text>
</comment>
<dbReference type="SUPFAM" id="SSF47336">
    <property type="entry name" value="ACP-like"/>
    <property type="match status" value="1"/>
</dbReference>
<dbReference type="STRING" id="137733.SAMN05421767_15115"/>
<comment type="PTM">
    <text evidence="7">4'-phosphopantetheine is transferred from CoA to a specific serine of apo-ACP by AcpS. This modification is essential for activity because fatty acids are bound in thioester linkage to the sulfhydryl of the prosthetic group.</text>
</comment>
<keyword evidence="2 7" id="KW-0444">Lipid biosynthesis</keyword>
<dbReference type="RefSeq" id="WP_089747885.1">
    <property type="nucleotide sequence ID" value="NZ_FOGF01000051.1"/>
</dbReference>
<keyword evidence="4 7" id="KW-0276">Fatty acid metabolism</keyword>